<organism evidence="3">
    <name type="scientific">Ananas comosus var. bracteatus</name>
    <name type="common">red pineapple</name>
    <dbReference type="NCBI Taxonomy" id="296719"/>
    <lineage>
        <taxon>Eukaryota</taxon>
        <taxon>Viridiplantae</taxon>
        <taxon>Streptophyta</taxon>
        <taxon>Embryophyta</taxon>
        <taxon>Tracheophyta</taxon>
        <taxon>Spermatophyta</taxon>
        <taxon>Magnoliopsida</taxon>
        <taxon>Liliopsida</taxon>
        <taxon>Poales</taxon>
        <taxon>Bromeliaceae</taxon>
        <taxon>Bromelioideae</taxon>
        <taxon>Ananas</taxon>
    </lineage>
</organism>
<gene>
    <name evidence="3" type="ORF">CB5_LOCUS13383</name>
</gene>
<dbReference type="AlphaFoldDB" id="A0A6V7PH26"/>
<sequence length="240" mass="26726">MMPTTRSKSVRADDAATFEEPEISATSGSGEVRELRSQLATLTDLAAQQAATALQLADTARRQEVRMQRLEDLLLQQAAAGEAQVSVLPAPVETVAPGKSSPLLDTSQTTIAVAPRRGVGSTTNSGACGSGDFPFDGRRAEWQRLMDRLNEFRRVWLATHHLDGEAYSWWVGIQDNPNTDVAAISWKRFKELLLEHYFLARVKRKLEQDLREMRQGDQTLAEYEREFSWLQTLCALCCAG</sequence>
<accession>A0A6V7PH26</accession>
<dbReference type="InterPro" id="IPR005162">
    <property type="entry name" value="Retrotrans_gag_dom"/>
</dbReference>
<evidence type="ECO:0000259" key="2">
    <source>
        <dbReference type="Pfam" id="PF03732"/>
    </source>
</evidence>
<reference evidence="3" key="1">
    <citation type="submission" date="2020-07" db="EMBL/GenBank/DDBJ databases">
        <authorList>
            <person name="Lin J."/>
        </authorList>
    </citation>
    <scope>NUCLEOTIDE SEQUENCE</scope>
</reference>
<feature type="region of interest" description="Disordered" evidence="1">
    <location>
        <begin position="1"/>
        <end position="31"/>
    </location>
</feature>
<evidence type="ECO:0000313" key="3">
    <source>
        <dbReference type="EMBL" id="CAD1830172.1"/>
    </source>
</evidence>
<name>A0A6V7PH26_ANACO</name>
<proteinExistence type="predicted"/>
<dbReference type="EMBL" id="LR862148">
    <property type="protein sequence ID" value="CAD1830172.1"/>
    <property type="molecule type" value="Genomic_DNA"/>
</dbReference>
<feature type="domain" description="Retrotransposon gag" evidence="2">
    <location>
        <begin position="157"/>
        <end position="234"/>
    </location>
</feature>
<evidence type="ECO:0000256" key="1">
    <source>
        <dbReference type="SAM" id="MobiDB-lite"/>
    </source>
</evidence>
<dbReference type="Pfam" id="PF03732">
    <property type="entry name" value="Retrotrans_gag"/>
    <property type="match status" value="1"/>
</dbReference>
<protein>
    <recommendedName>
        <fullName evidence="2">Retrotransposon gag domain-containing protein</fullName>
    </recommendedName>
</protein>